<dbReference type="Proteomes" id="UP000002051">
    <property type="component" value="Chromosome 3"/>
</dbReference>
<dbReference type="EnsemblPlants" id="AES68340">
    <property type="protein sequence ID" value="AES68340"/>
    <property type="gene ID" value="MTR_3g006160"/>
</dbReference>
<name>G7J097_MEDTR</name>
<accession>G7J097</accession>
<evidence type="ECO:0000313" key="3">
    <source>
        <dbReference type="EnsemblPlants" id="AES68340"/>
    </source>
</evidence>
<keyword evidence="1" id="KW-0472">Membrane</keyword>
<reference evidence="3" key="3">
    <citation type="submission" date="2015-04" db="UniProtKB">
        <authorList>
            <consortium name="EnsemblPlants"/>
        </authorList>
    </citation>
    <scope>IDENTIFICATION</scope>
    <source>
        <strain evidence="3">cv. Jemalong A17</strain>
    </source>
</reference>
<dbReference type="EMBL" id="CM001219">
    <property type="protein sequence ID" value="AES68340.1"/>
    <property type="molecule type" value="Genomic_DNA"/>
</dbReference>
<dbReference type="HOGENOM" id="CLU_3090231_0_0_1"/>
<proteinExistence type="predicted"/>
<keyword evidence="1" id="KW-1133">Transmembrane helix</keyword>
<reference evidence="2 4" key="1">
    <citation type="journal article" date="2011" name="Nature">
        <title>The Medicago genome provides insight into the evolution of rhizobial symbioses.</title>
        <authorList>
            <person name="Young N.D."/>
            <person name="Debelle F."/>
            <person name="Oldroyd G.E."/>
            <person name="Geurts R."/>
            <person name="Cannon S.B."/>
            <person name="Udvardi M.K."/>
            <person name="Benedito V.A."/>
            <person name="Mayer K.F."/>
            <person name="Gouzy J."/>
            <person name="Schoof H."/>
            <person name="Van de Peer Y."/>
            <person name="Proost S."/>
            <person name="Cook D.R."/>
            <person name="Meyers B.C."/>
            <person name="Spannagl M."/>
            <person name="Cheung F."/>
            <person name="De Mita S."/>
            <person name="Krishnakumar V."/>
            <person name="Gundlach H."/>
            <person name="Zhou S."/>
            <person name="Mudge J."/>
            <person name="Bharti A.K."/>
            <person name="Murray J.D."/>
            <person name="Naoumkina M.A."/>
            <person name="Rosen B."/>
            <person name="Silverstein K.A."/>
            <person name="Tang H."/>
            <person name="Rombauts S."/>
            <person name="Zhao P.X."/>
            <person name="Zhou P."/>
            <person name="Barbe V."/>
            <person name="Bardou P."/>
            <person name="Bechner M."/>
            <person name="Bellec A."/>
            <person name="Berger A."/>
            <person name="Berges H."/>
            <person name="Bidwell S."/>
            <person name="Bisseling T."/>
            <person name="Choisne N."/>
            <person name="Couloux A."/>
            <person name="Denny R."/>
            <person name="Deshpande S."/>
            <person name="Dai X."/>
            <person name="Doyle J.J."/>
            <person name="Dudez A.M."/>
            <person name="Farmer A.D."/>
            <person name="Fouteau S."/>
            <person name="Franken C."/>
            <person name="Gibelin C."/>
            <person name="Gish J."/>
            <person name="Goldstein S."/>
            <person name="Gonzalez A.J."/>
            <person name="Green P.J."/>
            <person name="Hallab A."/>
            <person name="Hartog M."/>
            <person name="Hua A."/>
            <person name="Humphray S.J."/>
            <person name="Jeong D.H."/>
            <person name="Jing Y."/>
            <person name="Jocker A."/>
            <person name="Kenton S.M."/>
            <person name="Kim D.J."/>
            <person name="Klee K."/>
            <person name="Lai H."/>
            <person name="Lang C."/>
            <person name="Lin S."/>
            <person name="Macmil S.L."/>
            <person name="Magdelenat G."/>
            <person name="Matthews L."/>
            <person name="McCorrison J."/>
            <person name="Monaghan E.L."/>
            <person name="Mun J.H."/>
            <person name="Najar F.Z."/>
            <person name="Nicholson C."/>
            <person name="Noirot C."/>
            <person name="O'Bleness M."/>
            <person name="Paule C.R."/>
            <person name="Poulain J."/>
            <person name="Prion F."/>
            <person name="Qin B."/>
            <person name="Qu C."/>
            <person name="Retzel E.F."/>
            <person name="Riddle C."/>
            <person name="Sallet E."/>
            <person name="Samain S."/>
            <person name="Samson N."/>
            <person name="Sanders I."/>
            <person name="Saurat O."/>
            <person name="Scarpelli C."/>
            <person name="Schiex T."/>
            <person name="Segurens B."/>
            <person name="Severin A.J."/>
            <person name="Sherrier D.J."/>
            <person name="Shi R."/>
            <person name="Sims S."/>
            <person name="Singer S.R."/>
            <person name="Sinharoy S."/>
            <person name="Sterck L."/>
            <person name="Viollet A."/>
            <person name="Wang B.B."/>
            <person name="Wang K."/>
            <person name="Wang M."/>
            <person name="Wang X."/>
            <person name="Warfsmann J."/>
            <person name="Weissenbach J."/>
            <person name="White D.D."/>
            <person name="White J.D."/>
            <person name="Wiley G.B."/>
            <person name="Wincker P."/>
            <person name="Xing Y."/>
            <person name="Yang L."/>
            <person name="Yao Z."/>
            <person name="Ying F."/>
            <person name="Zhai J."/>
            <person name="Zhou L."/>
            <person name="Zuber A."/>
            <person name="Denarie J."/>
            <person name="Dixon R.A."/>
            <person name="May G.D."/>
            <person name="Schwartz D.C."/>
            <person name="Rogers J."/>
            <person name="Quetier F."/>
            <person name="Town C.D."/>
            <person name="Roe B.A."/>
        </authorList>
    </citation>
    <scope>NUCLEOTIDE SEQUENCE [LARGE SCALE GENOMIC DNA]</scope>
    <source>
        <strain evidence="2">A17</strain>
        <strain evidence="3 4">cv. Jemalong A17</strain>
    </source>
</reference>
<organism evidence="2 4">
    <name type="scientific">Medicago truncatula</name>
    <name type="common">Barrel medic</name>
    <name type="synonym">Medicago tribuloides</name>
    <dbReference type="NCBI Taxonomy" id="3880"/>
    <lineage>
        <taxon>Eukaryota</taxon>
        <taxon>Viridiplantae</taxon>
        <taxon>Streptophyta</taxon>
        <taxon>Embryophyta</taxon>
        <taxon>Tracheophyta</taxon>
        <taxon>Spermatophyta</taxon>
        <taxon>Magnoliopsida</taxon>
        <taxon>eudicotyledons</taxon>
        <taxon>Gunneridae</taxon>
        <taxon>Pentapetalae</taxon>
        <taxon>rosids</taxon>
        <taxon>fabids</taxon>
        <taxon>Fabales</taxon>
        <taxon>Fabaceae</taxon>
        <taxon>Papilionoideae</taxon>
        <taxon>50 kb inversion clade</taxon>
        <taxon>NPAAA clade</taxon>
        <taxon>Hologalegina</taxon>
        <taxon>IRL clade</taxon>
        <taxon>Trifolieae</taxon>
        <taxon>Medicago</taxon>
    </lineage>
</organism>
<keyword evidence="1 2" id="KW-0812">Transmembrane</keyword>
<keyword evidence="4" id="KW-1185">Reference proteome</keyword>
<dbReference type="AlphaFoldDB" id="G7J097"/>
<evidence type="ECO:0000313" key="2">
    <source>
        <dbReference type="EMBL" id="AES68340.1"/>
    </source>
</evidence>
<reference evidence="2 4" key="2">
    <citation type="journal article" date="2014" name="BMC Genomics">
        <title>An improved genome release (version Mt4.0) for the model legume Medicago truncatula.</title>
        <authorList>
            <person name="Tang H."/>
            <person name="Krishnakumar V."/>
            <person name="Bidwell S."/>
            <person name="Rosen B."/>
            <person name="Chan A."/>
            <person name="Zhou S."/>
            <person name="Gentzbittel L."/>
            <person name="Childs K.L."/>
            <person name="Yandell M."/>
            <person name="Gundlach H."/>
            <person name="Mayer K.F."/>
            <person name="Schwartz D.C."/>
            <person name="Town C.D."/>
        </authorList>
    </citation>
    <scope>GENOME REANNOTATION</scope>
    <source>
        <strain evidence="3 4">cv. Jemalong A17</strain>
    </source>
</reference>
<evidence type="ECO:0000256" key="1">
    <source>
        <dbReference type="SAM" id="Phobius"/>
    </source>
</evidence>
<sequence>MGIFVQGEVLVGDVGVVVLFIVMLELWCSAYISRLLICSFYVANFCSSCAKI</sequence>
<dbReference type="PaxDb" id="3880-AES68340"/>
<evidence type="ECO:0000313" key="4">
    <source>
        <dbReference type="Proteomes" id="UP000002051"/>
    </source>
</evidence>
<protein>
    <submittedName>
        <fullName evidence="2">Transmembrane protein, putative</fullName>
    </submittedName>
</protein>
<feature type="transmembrane region" description="Helical" evidence="1">
    <location>
        <begin position="14"/>
        <end position="32"/>
    </location>
</feature>
<gene>
    <name evidence="2" type="ordered locus">MTR_3g006160</name>
</gene>